<dbReference type="Proteomes" id="UP000032633">
    <property type="component" value="Chromosome"/>
</dbReference>
<gene>
    <name evidence="4" type="ORF">VN24_25875</name>
</gene>
<evidence type="ECO:0000256" key="2">
    <source>
        <dbReference type="ARBA" id="ARBA00023315"/>
    </source>
</evidence>
<dbReference type="InterPro" id="IPR016181">
    <property type="entry name" value="Acyl_CoA_acyltransferase"/>
</dbReference>
<evidence type="ECO:0000313" key="4">
    <source>
        <dbReference type="EMBL" id="AJY77361.1"/>
    </source>
</evidence>
<name>A0A0D5NQ29_9BACL</name>
<dbReference type="RefSeq" id="WP_045672786.1">
    <property type="nucleotide sequence ID" value="NZ_CP011058.1"/>
</dbReference>
<dbReference type="GO" id="GO:0016747">
    <property type="term" value="F:acyltransferase activity, transferring groups other than amino-acyl groups"/>
    <property type="evidence" value="ECO:0007669"/>
    <property type="project" value="InterPro"/>
</dbReference>
<dbReference type="EMBL" id="CP011058">
    <property type="protein sequence ID" value="AJY77361.1"/>
    <property type="molecule type" value="Genomic_DNA"/>
</dbReference>
<dbReference type="SUPFAM" id="SSF55729">
    <property type="entry name" value="Acyl-CoA N-acyltransferases (Nat)"/>
    <property type="match status" value="1"/>
</dbReference>
<dbReference type="InterPro" id="IPR000182">
    <property type="entry name" value="GNAT_dom"/>
</dbReference>
<dbReference type="PATRIC" id="fig|1126833.4.peg.5692"/>
<dbReference type="CDD" id="cd04301">
    <property type="entry name" value="NAT_SF"/>
    <property type="match status" value="1"/>
</dbReference>
<keyword evidence="1 4" id="KW-0808">Transferase</keyword>
<evidence type="ECO:0000256" key="1">
    <source>
        <dbReference type="ARBA" id="ARBA00022679"/>
    </source>
</evidence>
<feature type="domain" description="N-acetyltransferase" evidence="3">
    <location>
        <begin position="3"/>
        <end position="156"/>
    </location>
</feature>
<dbReference type="AlphaFoldDB" id="A0A0D5NQ29"/>
<dbReference type="PROSITE" id="PS51186">
    <property type="entry name" value="GNAT"/>
    <property type="match status" value="1"/>
</dbReference>
<evidence type="ECO:0000259" key="3">
    <source>
        <dbReference type="PROSITE" id="PS51186"/>
    </source>
</evidence>
<dbReference type="PANTHER" id="PTHR43072:SF23">
    <property type="entry name" value="UPF0039 PROTEIN C11D3.02C"/>
    <property type="match status" value="1"/>
</dbReference>
<protein>
    <submittedName>
        <fullName evidence="4">GCN5 family acetyltransferase</fullName>
    </submittedName>
</protein>
<keyword evidence="2" id="KW-0012">Acyltransferase</keyword>
<accession>A0A0D5NQ29</accession>
<evidence type="ECO:0000313" key="5">
    <source>
        <dbReference type="Proteomes" id="UP000032633"/>
    </source>
</evidence>
<dbReference type="NCBIfam" id="NF040503">
    <property type="entry name" value="resist_ArsN1a"/>
    <property type="match status" value="1"/>
</dbReference>
<proteinExistence type="predicted"/>
<dbReference type="PANTHER" id="PTHR43072">
    <property type="entry name" value="N-ACETYLTRANSFERASE"/>
    <property type="match status" value="1"/>
</dbReference>
<dbReference type="HOGENOM" id="CLU_013985_4_5_9"/>
<dbReference type="KEGG" id="pbj:VN24_25875"/>
<dbReference type="Gene3D" id="3.40.630.30">
    <property type="match status" value="1"/>
</dbReference>
<keyword evidence="5" id="KW-1185">Reference proteome</keyword>
<reference evidence="4 5" key="1">
    <citation type="journal article" date="2015" name="J. Biotechnol.">
        <title>Complete genome sequence of Paenibacillus beijingensis 7188(T) (=DSM 24997(T)), a novel rhizobacterium from jujube garden soil.</title>
        <authorList>
            <person name="Kwak Y."/>
            <person name="Shin J.H."/>
        </authorList>
    </citation>
    <scope>NUCLEOTIDE SEQUENCE [LARGE SCALE GENOMIC DNA]</scope>
    <source>
        <strain evidence="4 5">DSM 24997</strain>
    </source>
</reference>
<reference evidence="5" key="2">
    <citation type="submission" date="2015-03" db="EMBL/GenBank/DDBJ databases">
        <title>Genome sequence of Paenibacillus beijingensis strain DSM 24997T.</title>
        <authorList>
            <person name="Kwak Y."/>
            <person name="Shin J.-H."/>
        </authorList>
    </citation>
    <scope>NUCLEOTIDE SEQUENCE [LARGE SCALE GENOMIC DNA]</scope>
    <source>
        <strain evidence="5">DSM 24997</strain>
    </source>
</reference>
<sequence length="169" mass="19209">MNILIKKAKLEDAEAITEIYNQGIDERASTFETKQKIVEEITDGIKGQGERFPILTAHSEHNHLIGWASISSYSPRDVYKGVGVFSIYIRRGYRGKGIGKKLLQALTEEAERIGYWKLTSRILEFNAASRSLCISCGYREVGIYEKHSKLEGKWIDCVVVEKIIQKNIN</sequence>
<organism evidence="4 5">
    <name type="scientific">Paenibacillus beijingensis</name>
    <dbReference type="NCBI Taxonomy" id="1126833"/>
    <lineage>
        <taxon>Bacteria</taxon>
        <taxon>Bacillati</taxon>
        <taxon>Bacillota</taxon>
        <taxon>Bacilli</taxon>
        <taxon>Bacillales</taxon>
        <taxon>Paenibacillaceae</taxon>
        <taxon>Paenibacillus</taxon>
    </lineage>
</organism>
<dbReference type="Pfam" id="PF13420">
    <property type="entry name" value="Acetyltransf_4"/>
    <property type="match status" value="1"/>
</dbReference>